<organism evidence="1 2">
    <name type="scientific">Spirosoma soli</name>
    <dbReference type="NCBI Taxonomy" id="1770529"/>
    <lineage>
        <taxon>Bacteria</taxon>
        <taxon>Pseudomonadati</taxon>
        <taxon>Bacteroidota</taxon>
        <taxon>Cytophagia</taxon>
        <taxon>Cytophagales</taxon>
        <taxon>Cytophagaceae</taxon>
        <taxon>Spirosoma</taxon>
    </lineage>
</organism>
<gene>
    <name evidence="1" type="ORF">ACFSUS_25280</name>
</gene>
<sequence length="138" mass="15680">MAKDLFHESVKIALQKDGWQITHDPFYLEALGTDIQIDLGAEKLIGAQRGKEYIAVEVKSFIGPSLVYDFHLALGQYMNYARGLRKADPDRVLFLAVPEGAYVSFFAKADVKESVEEFRLNLLVYNDLQQVVVNWLKV</sequence>
<evidence type="ECO:0000313" key="2">
    <source>
        <dbReference type="Proteomes" id="UP001597469"/>
    </source>
</evidence>
<dbReference type="Gene3D" id="3.40.1350.10">
    <property type="match status" value="1"/>
</dbReference>
<proteinExistence type="predicted"/>
<dbReference type="EMBL" id="JBHULN010000023">
    <property type="protein sequence ID" value="MFD2573974.1"/>
    <property type="molecule type" value="Genomic_DNA"/>
</dbReference>
<dbReference type="RefSeq" id="WP_381527188.1">
    <property type="nucleotide sequence ID" value="NZ_JBHULN010000023.1"/>
</dbReference>
<protein>
    <submittedName>
        <fullName evidence="1">Element excision factor XisH family protein</fullName>
    </submittedName>
</protein>
<evidence type="ECO:0000313" key="1">
    <source>
        <dbReference type="EMBL" id="MFD2573974.1"/>
    </source>
</evidence>
<dbReference type="InterPro" id="IPR014919">
    <property type="entry name" value="XisH"/>
</dbReference>
<accession>A0ABW5MCI4</accession>
<dbReference type="SUPFAM" id="SSF52980">
    <property type="entry name" value="Restriction endonuclease-like"/>
    <property type="match status" value="1"/>
</dbReference>
<name>A0ABW5MCI4_9BACT</name>
<dbReference type="Proteomes" id="UP001597469">
    <property type="component" value="Unassembled WGS sequence"/>
</dbReference>
<comment type="caution">
    <text evidence="1">The sequence shown here is derived from an EMBL/GenBank/DDBJ whole genome shotgun (WGS) entry which is preliminary data.</text>
</comment>
<dbReference type="InterPro" id="IPR011856">
    <property type="entry name" value="tRNA_endonuc-like_dom_sf"/>
</dbReference>
<dbReference type="CDD" id="cd22366">
    <property type="entry name" value="XisH-like"/>
    <property type="match status" value="1"/>
</dbReference>
<keyword evidence="2" id="KW-1185">Reference proteome</keyword>
<dbReference type="InterPro" id="IPR011335">
    <property type="entry name" value="Restrct_endonuc-II-like"/>
</dbReference>
<reference evidence="2" key="1">
    <citation type="journal article" date="2019" name="Int. J. Syst. Evol. Microbiol.">
        <title>The Global Catalogue of Microorganisms (GCM) 10K type strain sequencing project: providing services to taxonomists for standard genome sequencing and annotation.</title>
        <authorList>
            <consortium name="The Broad Institute Genomics Platform"/>
            <consortium name="The Broad Institute Genome Sequencing Center for Infectious Disease"/>
            <person name="Wu L."/>
            <person name="Ma J."/>
        </authorList>
    </citation>
    <scope>NUCLEOTIDE SEQUENCE [LARGE SCALE GENOMIC DNA]</scope>
    <source>
        <strain evidence="2">KCTC 42805</strain>
    </source>
</reference>
<dbReference type="Pfam" id="PF08814">
    <property type="entry name" value="XisH"/>
    <property type="match status" value="1"/>
</dbReference>